<organism evidence="2 3">
    <name type="scientific">Kitasatospora purpeofusca</name>
    <dbReference type="NCBI Taxonomy" id="67352"/>
    <lineage>
        <taxon>Bacteria</taxon>
        <taxon>Bacillati</taxon>
        <taxon>Actinomycetota</taxon>
        <taxon>Actinomycetes</taxon>
        <taxon>Kitasatosporales</taxon>
        <taxon>Streptomycetaceae</taxon>
        <taxon>Kitasatospora</taxon>
    </lineage>
</organism>
<evidence type="ECO:0000313" key="2">
    <source>
        <dbReference type="EMBL" id="WUQ81957.1"/>
    </source>
</evidence>
<proteinExistence type="predicted"/>
<evidence type="ECO:0000259" key="1">
    <source>
        <dbReference type="Pfam" id="PF19054"/>
    </source>
</evidence>
<dbReference type="InterPro" id="IPR043917">
    <property type="entry name" value="DUF5753"/>
</dbReference>
<name>A0ABZ1TSL3_9ACTN</name>
<reference evidence="2" key="1">
    <citation type="submission" date="2022-10" db="EMBL/GenBank/DDBJ databases">
        <title>The complete genomes of actinobacterial strains from the NBC collection.</title>
        <authorList>
            <person name="Joergensen T.S."/>
            <person name="Alvarez Arevalo M."/>
            <person name="Sterndorff E.B."/>
            <person name="Faurdal D."/>
            <person name="Vuksanovic O."/>
            <person name="Mourched A.-S."/>
            <person name="Charusanti P."/>
            <person name="Shaw S."/>
            <person name="Blin K."/>
            <person name="Weber T."/>
        </authorList>
    </citation>
    <scope>NUCLEOTIDE SEQUENCE</scope>
    <source>
        <strain evidence="2">NBC_00222</strain>
    </source>
</reference>
<dbReference type="Pfam" id="PF19054">
    <property type="entry name" value="DUF5753"/>
    <property type="match status" value="1"/>
</dbReference>
<gene>
    <name evidence="2" type="ORF">OHA16_02585</name>
</gene>
<dbReference type="RefSeq" id="WP_328953032.1">
    <property type="nucleotide sequence ID" value="NZ_CP108110.1"/>
</dbReference>
<evidence type="ECO:0000313" key="3">
    <source>
        <dbReference type="Proteomes" id="UP001432222"/>
    </source>
</evidence>
<keyword evidence="3" id="KW-1185">Reference proteome</keyword>
<dbReference type="Proteomes" id="UP001432222">
    <property type="component" value="Chromosome"/>
</dbReference>
<protein>
    <recommendedName>
        <fullName evidence="1">DUF5753 domain-containing protein</fullName>
    </recommendedName>
</protein>
<accession>A0ABZ1TSL3</accession>
<feature type="domain" description="DUF5753" evidence="1">
    <location>
        <begin position="4"/>
        <end position="74"/>
    </location>
</feature>
<sequence length="79" mass="8752">MTPAGRAQIDLRVNPFGTGSFPSSGAAIVYFGAEVARLDSVQVDGDRFEFIDTEPQLIKYRAVLDRLEASAQKPWSYRT</sequence>
<dbReference type="EMBL" id="CP108110">
    <property type="protein sequence ID" value="WUQ81957.1"/>
    <property type="molecule type" value="Genomic_DNA"/>
</dbReference>